<dbReference type="PANTHER" id="PTHR48111:SF4">
    <property type="entry name" value="DNA-BINDING DUAL TRANSCRIPTIONAL REGULATOR OMPR"/>
    <property type="match status" value="1"/>
</dbReference>
<proteinExistence type="predicted"/>
<dbReference type="InterPro" id="IPR036388">
    <property type="entry name" value="WH-like_DNA-bd_sf"/>
</dbReference>
<evidence type="ECO:0000256" key="6">
    <source>
        <dbReference type="PROSITE-ProRule" id="PRU00169"/>
    </source>
</evidence>
<dbReference type="InterPro" id="IPR001789">
    <property type="entry name" value="Sig_transdc_resp-reg_receiver"/>
</dbReference>
<dbReference type="InterPro" id="IPR001867">
    <property type="entry name" value="OmpR/PhoB-type_DNA-bd"/>
</dbReference>
<keyword evidence="2" id="KW-0902">Two-component regulatory system</keyword>
<dbReference type="PROSITE" id="PS51755">
    <property type="entry name" value="OMPR_PHOB"/>
    <property type="match status" value="1"/>
</dbReference>
<keyword evidence="3" id="KW-0805">Transcription regulation</keyword>
<dbReference type="InterPro" id="IPR016032">
    <property type="entry name" value="Sig_transdc_resp-reg_C-effctor"/>
</dbReference>
<dbReference type="EMBL" id="JBHRYJ010000003">
    <property type="protein sequence ID" value="MFC3676988.1"/>
    <property type="molecule type" value="Genomic_DNA"/>
</dbReference>
<accession>A0ABV7VJ04</accession>
<evidence type="ECO:0000256" key="2">
    <source>
        <dbReference type="ARBA" id="ARBA00023012"/>
    </source>
</evidence>
<dbReference type="Gene3D" id="3.40.50.2300">
    <property type="match status" value="1"/>
</dbReference>
<feature type="DNA-binding region" description="OmpR/PhoB-type" evidence="7">
    <location>
        <begin position="133"/>
        <end position="233"/>
    </location>
</feature>
<dbReference type="SMART" id="SM00448">
    <property type="entry name" value="REC"/>
    <property type="match status" value="1"/>
</dbReference>
<dbReference type="SUPFAM" id="SSF46894">
    <property type="entry name" value="C-terminal effector domain of the bipartite response regulators"/>
    <property type="match status" value="1"/>
</dbReference>
<protein>
    <submittedName>
        <fullName evidence="10">Response regulator</fullName>
    </submittedName>
</protein>
<dbReference type="SUPFAM" id="SSF52172">
    <property type="entry name" value="CheY-like"/>
    <property type="match status" value="1"/>
</dbReference>
<feature type="domain" description="Response regulatory" evidence="8">
    <location>
        <begin position="6"/>
        <end position="119"/>
    </location>
</feature>
<dbReference type="RefSeq" id="WP_379728340.1">
    <property type="nucleotide sequence ID" value="NZ_JBHRYJ010000003.1"/>
</dbReference>
<dbReference type="CDD" id="cd17574">
    <property type="entry name" value="REC_OmpR"/>
    <property type="match status" value="1"/>
</dbReference>
<evidence type="ECO:0000256" key="7">
    <source>
        <dbReference type="PROSITE-ProRule" id="PRU01091"/>
    </source>
</evidence>
<dbReference type="PROSITE" id="PS50110">
    <property type="entry name" value="RESPONSE_REGULATORY"/>
    <property type="match status" value="1"/>
</dbReference>
<dbReference type="SMART" id="SM00862">
    <property type="entry name" value="Trans_reg_C"/>
    <property type="match status" value="1"/>
</dbReference>
<dbReference type="CDD" id="cd00383">
    <property type="entry name" value="trans_reg_C"/>
    <property type="match status" value="1"/>
</dbReference>
<keyword evidence="1 6" id="KW-0597">Phosphoprotein</keyword>
<organism evidence="10 11">
    <name type="scientific">Ferrovibrio xuzhouensis</name>
    <dbReference type="NCBI Taxonomy" id="1576914"/>
    <lineage>
        <taxon>Bacteria</taxon>
        <taxon>Pseudomonadati</taxon>
        <taxon>Pseudomonadota</taxon>
        <taxon>Alphaproteobacteria</taxon>
        <taxon>Rhodospirillales</taxon>
        <taxon>Rhodospirillaceae</taxon>
        <taxon>Ferrovibrio</taxon>
    </lineage>
</organism>
<dbReference type="InterPro" id="IPR039420">
    <property type="entry name" value="WalR-like"/>
</dbReference>
<keyword evidence="5" id="KW-0804">Transcription</keyword>
<reference evidence="11" key="1">
    <citation type="journal article" date="2019" name="Int. J. Syst. Evol. Microbiol.">
        <title>The Global Catalogue of Microorganisms (GCM) 10K type strain sequencing project: providing services to taxonomists for standard genome sequencing and annotation.</title>
        <authorList>
            <consortium name="The Broad Institute Genomics Platform"/>
            <consortium name="The Broad Institute Genome Sequencing Center for Infectious Disease"/>
            <person name="Wu L."/>
            <person name="Ma J."/>
        </authorList>
    </citation>
    <scope>NUCLEOTIDE SEQUENCE [LARGE SCALE GENOMIC DNA]</scope>
    <source>
        <strain evidence="11">KCTC 42182</strain>
    </source>
</reference>
<dbReference type="InterPro" id="IPR011006">
    <property type="entry name" value="CheY-like_superfamily"/>
</dbReference>
<evidence type="ECO:0000256" key="5">
    <source>
        <dbReference type="ARBA" id="ARBA00023163"/>
    </source>
</evidence>
<evidence type="ECO:0000256" key="1">
    <source>
        <dbReference type="ARBA" id="ARBA00022553"/>
    </source>
</evidence>
<sequence>MSRSPHILIVDDDREIRTLLMRFLGEHGCRVTPAADGKGMMAALRTGRFDLIVLDLMLPGESGLQLCRRIRQEMTIPILMLTALSSEADRVLGLELGADDYLTKPFSPRELMARINAILRRAALANAEDANRPQAYGFAGWVLEIGKRQLRSPDGTLLPLTSGEFDLLLAFVEHPQRVLSRDQLLDLTRGRSSVLFDRSIDVQVSRLRRKIEVDPNMPDLIKTVRSGGYIFTPDIHQLQDA</sequence>
<dbReference type="PANTHER" id="PTHR48111">
    <property type="entry name" value="REGULATOR OF RPOS"/>
    <property type="match status" value="1"/>
</dbReference>
<dbReference type="Pfam" id="PF00486">
    <property type="entry name" value="Trans_reg_C"/>
    <property type="match status" value="1"/>
</dbReference>
<evidence type="ECO:0000256" key="3">
    <source>
        <dbReference type="ARBA" id="ARBA00023015"/>
    </source>
</evidence>
<gene>
    <name evidence="10" type="ORF">ACFOOQ_15625</name>
</gene>
<evidence type="ECO:0000259" key="9">
    <source>
        <dbReference type="PROSITE" id="PS51755"/>
    </source>
</evidence>
<keyword evidence="4 7" id="KW-0238">DNA-binding</keyword>
<evidence type="ECO:0000256" key="4">
    <source>
        <dbReference type="ARBA" id="ARBA00023125"/>
    </source>
</evidence>
<dbReference type="Pfam" id="PF00072">
    <property type="entry name" value="Response_reg"/>
    <property type="match status" value="1"/>
</dbReference>
<evidence type="ECO:0000313" key="10">
    <source>
        <dbReference type="EMBL" id="MFC3676988.1"/>
    </source>
</evidence>
<evidence type="ECO:0000313" key="11">
    <source>
        <dbReference type="Proteomes" id="UP001595711"/>
    </source>
</evidence>
<comment type="caution">
    <text evidence="10">The sequence shown here is derived from an EMBL/GenBank/DDBJ whole genome shotgun (WGS) entry which is preliminary data.</text>
</comment>
<dbReference type="Proteomes" id="UP001595711">
    <property type="component" value="Unassembled WGS sequence"/>
</dbReference>
<keyword evidence="11" id="KW-1185">Reference proteome</keyword>
<evidence type="ECO:0000259" key="8">
    <source>
        <dbReference type="PROSITE" id="PS50110"/>
    </source>
</evidence>
<feature type="domain" description="OmpR/PhoB-type" evidence="9">
    <location>
        <begin position="133"/>
        <end position="233"/>
    </location>
</feature>
<dbReference type="Gene3D" id="6.10.250.690">
    <property type="match status" value="1"/>
</dbReference>
<name>A0ABV7VJ04_9PROT</name>
<feature type="modified residue" description="4-aspartylphosphate" evidence="6">
    <location>
        <position position="55"/>
    </location>
</feature>
<dbReference type="Gene3D" id="1.10.10.10">
    <property type="entry name" value="Winged helix-like DNA-binding domain superfamily/Winged helix DNA-binding domain"/>
    <property type="match status" value="1"/>
</dbReference>